<accession>A0A542YVQ6</accession>
<dbReference type="PRINTS" id="PR00598">
    <property type="entry name" value="HTHMARR"/>
</dbReference>
<dbReference type="PANTHER" id="PTHR39515:SF2">
    <property type="entry name" value="HTH-TYPE TRANSCRIPTIONAL REGULATOR RV0880"/>
    <property type="match status" value="1"/>
</dbReference>
<dbReference type="InterPro" id="IPR052526">
    <property type="entry name" value="HTH-type_Bedaq_tolerance"/>
</dbReference>
<keyword evidence="1" id="KW-0805">Transcription regulation</keyword>
<comment type="caution">
    <text evidence="5">The sequence shown here is derived from an EMBL/GenBank/DDBJ whole genome shotgun (WGS) entry which is preliminary data.</text>
</comment>
<dbReference type="EMBL" id="VFOP01000001">
    <property type="protein sequence ID" value="TQL52169.1"/>
    <property type="molecule type" value="Genomic_DNA"/>
</dbReference>
<evidence type="ECO:0000256" key="1">
    <source>
        <dbReference type="ARBA" id="ARBA00023015"/>
    </source>
</evidence>
<evidence type="ECO:0000256" key="2">
    <source>
        <dbReference type="ARBA" id="ARBA00023125"/>
    </source>
</evidence>
<sequence>MPAAPAPAPEVVHLAHDLRIACMRVSRRVRFEASSNIAPHHFSVLVRLADSPSTVGDLATSERVSAPSMSRTVSALVDRGLVARAGSPDDGRVVQLSLTDEGQATVVSERAKRDAWMSDRLGRLTSRERDVLTRATEILGRVLAE</sequence>
<keyword evidence="2 5" id="KW-0238">DNA-binding</keyword>
<keyword evidence="3" id="KW-0804">Transcription</keyword>
<evidence type="ECO:0000256" key="3">
    <source>
        <dbReference type="ARBA" id="ARBA00023163"/>
    </source>
</evidence>
<dbReference type="Pfam" id="PF12802">
    <property type="entry name" value="MarR_2"/>
    <property type="match status" value="1"/>
</dbReference>
<organism evidence="5 6">
    <name type="scientific">Ornithinicoccus hortensis</name>
    <dbReference type="NCBI Taxonomy" id="82346"/>
    <lineage>
        <taxon>Bacteria</taxon>
        <taxon>Bacillati</taxon>
        <taxon>Actinomycetota</taxon>
        <taxon>Actinomycetes</taxon>
        <taxon>Micrococcales</taxon>
        <taxon>Intrasporangiaceae</taxon>
        <taxon>Ornithinicoccus</taxon>
    </lineage>
</organism>
<proteinExistence type="predicted"/>
<dbReference type="AlphaFoldDB" id="A0A542YVQ6"/>
<evidence type="ECO:0000259" key="4">
    <source>
        <dbReference type="PROSITE" id="PS50995"/>
    </source>
</evidence>
<dbReference type="SMART" id="SM00347">
    <property type="entry name" value="HTH_MARR"/>
    <property type="match status" value="1"/>
</dbReference>
<dbReference type="PROSITE" id="PS50995">
    <property type="entry name" value="HTH_MARR_2"/>
    <property type="match status" value="1"/>
</dbReference>
<dbReference type="InterPro" id="IPR023187">
    <property type="entry name" value="Tscrpt_reg_MarR-type_CS"/>
</dbReference>
<dbReference type="PROSITE" id="PS01117">
    <property type="entry name" value="HTH_MARR_1"/>
    <property type="match status" value="1"/>
</dbReference>
<gene>
    <name evidence="5" type="ORF">FB467_3347</name>
</gene>
<dbReference type="PANTHER" id="PTHR39515">
    <property type="entry name" value="CONSERVED PROTEIN"/>
    <property type="match status" value="1"/>
</dbReference>
<dbReference type="RefSeq" id="WP_228393294.1">
    <property type="nucleotide sequence ID" value="NZ_BAAAIK010000001.1"/>
</dbReference>
<dbReference type="GO" id="GO:0003677">
    <property type="term" value="F:DNA binding"/>
    <property type="evidence" value="ECO:0007669"/>
    <property type="project" value="UniProtKB-KW"/>
</dbReference>
<dbReference type="GO" id="GO:0003700">
    <property type="term" value="F:DNA-binding transcription factor activity"/>
    <property type="evidence" value="ECO:0007669"/>
    <property type="project" value="InterPro"/>
</dbReference>
<evidence type="ECO:0000313" key="6">
    <source>
        <dbReference type="Proteomes" id="UP000319516"/>
    </source>
</evidence>
<dbReference type="Proteomes" id="UP000319516">
    <property type="component" value="Unassembled WGS sequence"/>
</dbReference>
<dbReference type="SUPFAM" id="SSF46785">
    <property type="entry name" value="Winged helix' DNA-binding domain"/>
    <property type="match status" value="1"/>
</dbReference>
<reference evidence="5 6" key="1">
    <citation type="submission" date="2019-06" db="EMBL/GenBank/DDBJ databases">
        <title>Sequencing the genomes of 1000 actinobacteria strains.</title>
        <authorList>
            <person name="Klenk H.-P."/>
        </authorList>
    </citation>
    <scope>NUCLEOTIDE SEQUENCE [LARGE SCALE GENOMIC DNA]</scope>
    <source>
        <strain evidence="5 6">DSM 12335</strain>
    </source>
</reference>
<feature type="domain" description="HTH marR-type" evidence="4">
    <location>
        <begin position="11"/>
        <end position="144"/>
    </location>
</feature>
<dbReference type="InterPro" id="IPR036390">
    <property type="entry name" value="WH_DNA-bd_sf"/>
</dbReference>
<dbReference type="InterPro" id="IPR036388">
    <property type="entry name" value="WH-like_DNA-bd_sf"/>
</dbReference>
<keyword evidence="6" id="KW-1185">Reference proteome</keyword>
<name>A0A542YVQ6_9MICO</name>
<evidence type="ECO:0000313" key="5">
    <source>
        <dbReference type="EMBL" id="TQL52169.1"/>
    </source>
</evidence>
<protein>
    <submittedName>
        <fullName evidence="5">DNA-binding MarR family transcriptional regulator</fullName>
    </submittedName>
</protein>
<dbReference type="Gene3D" id="1.10.10.10">
    <property type="entry name" value="Winged helix-like DNA-binding domain superfamily/Winged helix DNA-binding domain"/>
    <property type="match status" value="1"/>
</dbReference>
<dbReference type="InterPro" id="IPR000835">
    <property type="entry name" value="HTH_MarR-typ"/>
</dbReference>